<keyword evidence="1" id="KW-1133">Transmembrane helix</keyword>
<evidence type="ECO:0000313" key="3">
    <source>
        <dbReference type="Proteomes" id="UP000035540"/>
    </source>
</evidence>
<dbReference type="InterPro" id="IPR021354">
    <property type="entry name" value="DUF2975"/>
</dbReference>
<dbReference type="PATRIC" id="fig|136857.5.peg.1158"/>
<dbReference type="KEGG" id="cted:CTEST_05820"/>
<dbReference type="AlphaFoldDB" id="A0A0G3H7A2"/>
<proteinExistence type="predicted"/>
<reference evidence="2 3" key="1">
    <citation type="journal article" date="2015" name="Genome Announc.">
        <title>Complete Genome Sequence of the Type Strain Corynebacterium testudinoris DSM 44614, Recovered from Necrotic Lesions in the Mouth of a Tortoise.</title>
        <authorList>
            <person name="Ruckert C."/>
            <person name="Kriete M."/>
            <person name="Jaenicke S."/>
            <person name="Winkler A."/>
            <person name="Tauch A."/>
        </authorList>
    </citation>
    <scope>NUCLEOTIDE SEQUENCE [LARGE SCALE GENOMIC DNA]</scope>
    <source>
        <strain evidence="2 3">DSM 44614</strain>
    </source>
</reference>
<protein>
    <submittedName>
        <fullName evidence="2">Putative DUF2975 family protein</fullName>
    </submittedName>
</protein>
<keyword evidence="1" id="KW-0812">Transmembrane</keyword>
<evidence type="ECO:0000256" key="1">
    <source>
        <dbReference type="SAM" id="Phobius"/>
    </source>
</evidence>
<keyword evidence="1" id="KW-0472">Membrane</keyword>
<feature type="transmembrane region" description="Helical" evidence="1">
    <location>
        <begin position="112"/>
        <end position="134"/>
    </location>
</feature>
<evidence type="ECO:0000313" key="2">
    <source>
        <dbReference type="EMBL" id="AKK08610.1"/>
    </source>
</evidence>
<dbReference type="Pfam" id="PF11188">
    <property type="entry name" value="DUF2975"/>
    <property type="match status" value="1"/>
</dbReference>
<dbReference type="RefSeq" id="WP_047252944.1">
    <property type="nucleotide sequence ID" value="NZ_CP011545.1"/>
</dbReference>
<feature type="transmembrane region" description="Helical" evidence="1">
    <location>
        <begin position="87"/>
        <end position="106"/>
    </location>
</feature>
<sequence>MSARLVTLLRGILILGIIGSGAIQLRFAIGILFFGTEALLARIALTLCIVIGLGCLQFAAVCIWKLLNLVNADTVFSPTAIRWVNRIIGAIFGFAACILVAGYVVAEVDDAPGLIFVAFLAALLVCGVALIVYVQRTLLIKATGFSADLEGVI</sequence>
<name>A0A0G3H7A2_9CORY</name>
<dbReference type="EMBL" id="CP011545">
    <property type="protein sequence ID" value="AKK08610.1"/>
    <property type="molecule type" value="Genomic_DNA"/>
</dbReference>
<organism evidence="2 3">
    <name type="scientific">Corynebacterium testudinoris</name>
    <dbReference type="NCBI Taxonomy" id="136857"/>
    <lineage>
        <taxon>Bacteria</taxon>
        <taxon>Bacillati</taxon>
        <taxon>Actinomycetota</taxon>
        <taxon>Actinomycetes</taxon>
        <taxon>Mycobacteriales</taxon>
        <taxon>Corynebacteriaceae</taxon>
        <taxon>Corynebacterium</taxon>
    </lineage>
</organism>
<dbReference type="OrthoDB" id="3240470at2"/>
<feature type="transmembrane region" description="Helical" evidence="1">
    <location>
        <begin position="40"/>
        <end position="67"/>
    </location>
</feature>
<dbReference type="Proteomes" id="UP000035540">
    <property type="component" value="Chromosome"/>
</dbReference>
<accession>A0A0G3H7A2</accession>
<keyword evidence="3" id="KW-1185">Reference proteome</keyword>
<gene>
    <name evidence="2" type="ORF">CTEST_05820</name>
</gene>
<reference evidence="3" key="2">
    <citation type="submission" date="2015-05" db="EMBL/GenBank/DDBJ databases">
        <title>Complete genome sequence of Corynebacterium testudinoris DSM 44614, recovered from necrotic lesions in the mouth of a tortoise.</title>
        <authorList>
            <person name="Ruckert C."/>
            <person name="Albersmeier A."/>
            <person name="Winkler A."/>
            <person name="Tauch A."/>
        </authorList>
    </citation>
    <scope>NUCLEOTIDE SEQUENCE [LARGE SCALE GENOMIC DNA]</scope>
    <source>
        <strain evidence="3">DSM 44614</strain>
    </source>
</reference>
<feature type="transmembrane region" description="Helical" evidence="1">
    <location>
        <begin position="12"/>
        <end position="34"/>
    </location>
</feature>